<evidence type="ECO:0000256" key="1">
    <source>
        <dbReference type="ARBA" id="ARBA00022574"/>
    </source>
</evidence>
<gene>
    <name evidence="4" type="primary">gb24736</name>
    <name evidence="4" type="ORF">PR202_gb24736</name>
</gene>
<dbReference type="PANTHER" id="PTHR11227">
    <property type="entry name" value="WD-REPEAT PROTEIN INTERACTING WITH PHOSPHOINOSIDES WIPI -RELATED"/>
    <property type="match status" value="1"/>
</dbReference>
<reference evidence="4" key="1">
    <citation type="journal article" date="2018" name="DNA Res.">
        <title>Multiple hybrid de novo genome assembly of finger millet, an orphan allotetraploid crop.</title>
        <authorList>
            <person name="Hatakeyama M."/>
            <person name="Aluri S."/>
            <person name="Balachadran M.T."/>
            <person name="Sivarajan S.R."/>
            <person name="Patrignani A."/>
            <person name="Gruter S."/>
            <person name="Poveda L."/>
            <person name="Shimizu-Inatsugi R."/>
            <person name="Baeten J."/>
            <person name="Francoijs K.J."/>
            <person name="Nataraja K.N."/>
            <person name="Reddy Y.A.N."/>
            <person name="Phadnis S."/>
            <person name="Ravikumar R.L."/>
            <person name="Schlapbach R."/>
            <person name="Sreeman S.M."/>
            <person name="Shimizu K.K."/>
        </authorList>
    </citation>
    <scope>NUCLEOTIDE SEQUENCE</scope>
</reference>
<organism evidence="4 5">
    <name type="scientific">Eleusine coracana subsp. coracana</name>
    <dbReference type="NCBI Taxonomy" id="191504"/>
    <lineage>
        <taxon>Eukaryota</taxon>
        <taxon>Viridiplantae</taxon>
        <taxon>Streptophyta</taxon>
        <taxon>Embryophyta</taxon>
        <taxon>Tracheophyta</taxon>
        <taxon>Spermatophyta</taxon>
        <taxon>Magnoliopsida</taxon>
        <taxon>Liliopsida</taxon>
        <taxon>Poales</taxon>
        <taxon>Poaceae</taxon>
        <taxon>PACMAD clade</taxon>
        <taxon>Chloridoideae</taxon>
        <taxon>Cynodonteae</taxon>
        <taxon>Eleusininae</taxon>
        <taxon>Eleusine</taxon>
    </lineage>
</organism>
<dbReference type="EMBL" id="BQKI01000088">
    <property type="protein sequence ID" value="GJN35921.1"/>
    <property type="molecule type" value="Genomic_DNA"/>
</dbReference>
<proteinExistence type="inferred from homology"/>
<keyword evidence="5" id="KW-1185">Reference proteome</keyword>
<evidence type="ECO:0000256" key="2">
    <source>
        <dbReference type="ARBA" id="ARBA00022737"/>
    </source>
</evidence>
<dbReference type="InterPro" id="IPR036322">
    <property type="entry name" value="WD40_repeat_dom_sf"/>
</dbReference>
<protein>
    <submittedName>
        <fullName evidence="4">Uncharacterized protein</fullName>
    </submittedName>
</protein>
<evidence type="ECO:0000313" key="5">
    <source>
        <dbReference type="Proteomes" id="UP001054889"/>
    </source>
</evidence>
<dbReference type="InterPro" id="IPR048720">
    <property type="entry name" value="PROPPIN"/>
</dbReference>
<dbReference type="Proteomes" id="UP001054889">
    <property type="component" value="Unassembled WGS sequence"/>
</dbReference>
<evidence type="ECO:0000256" key="3">
    <source>
        <dbReference type="ARBA" id="ARBA00025740"/>
    </source>
</evidence>
<dbReference type="AlphaFoldDB" id="A0AAV5FLS9"/>
<reference evidence="4" key="2">
    <citation type="submission" date="2021-12" db="EMBL/GenBank/DDBJ databases">
        <title>Resequencing data analysis of finger millet.</title>
        <authorList>
            <person name="Hatakeyama M."/>
            <person name="Aluri S."/>
            <person name="Balachadran M.T."/>
            <person name="Sivarajan S.R."/>
            <person name="Poveda L."/>
            <person name="Shimizu-Inatsugi R."/>
            <person name="Schlapbach R."/>
            <person name="Sreeman S.M."/>
            <person name="Shimizu K.K."/>
        </authorList>
    </citation>
    <scope>NUCLEOTIDE SEQUENCE</scope>
</reference>
<dbReference type="SUPFAM" id="SSF50978">
    <property type="entry name" value="WD40 repeat-like"/>
    <property type="match status" value="1"/>
</dbReference>
<comment type="similarity">
    <text evidence="3">Belongs to the WD repeat PROPPIN family.</text>
</comment>
<sequence>MAGHVEVGGAAAAAGDDDVKKEVPQLLSVSWNQNRSCFTAATTADFRVFRCCPFGEHLRRVHEDGGGFTVAEMLFRSNIFATVSSSSSSSSFSSSNNNNNNNNRDHFMVKVWDDITHKCLWQRGFPTAVRSVRVSRERIAVVVDRIVRVYPLFKPTRLVCKVETTHNPRGLCCLSCRSDETTVLACPGTVKGQVRVERLDEDTTRFIDAHSSDVACMEMTLDGTVLATASVKGTLVRVRRGRDNAEIHSIALSPDLRWLAVSSNKGTLHVFSLRIGAGAGQNDAADVPSAASASLARPNTVPNARSSLSFMKGFLPNYFSSEWSFAQFHLPEATRYIVAFGEQNIVMTLGMDASFDPVKGGEKVRKEFFRFLHDKNTPDVGL</sequence>
<dbReference type="InterPro" id="IPR015943">
    <property type="entry name" value="WD40/YVTN_repeat-like_dom_sf"/>
</dbReference>
<comment type="caution">
    <text evidence="4">The sequence shown here is derived from an EMBL/GenBank/DDBJ whole genome shotgun (WGS) entry which is preliminary data.</text>
</comment>
<dbReference type="Gene3D" id="2.130.10.10">
    <property type="entry name" value="YVTN repeat-like/Quinoprotein amine dehydrogenase"/>
    <property type="match status" value="1"/>
</dbReference>
<keyword evidence="2" id="KW-0677">Repeat</keyword>
<dbReference type="Pfam" id="PF21032">
    <property type="entry name" value="PROPPIN"/>
    <property type="match status" value="1"/>
</dbReference>
<accession>A0AAV5FLS9</accession>
<name>A0AAV5FLS9_ELECO</name>
<keyword evidence="1" id="KW-0853">WD repeat</keyword>
<evidence type="ECO:0000313" key="4">
    <source>
        <dbReference type="EMBL" id="GJN35921.1"/>
    </source>
</evidence>